<sequence>MAAVCRSVSSGAPTNGWAADVKSQGPDTPTLVSTHDEASLRVGMVANKPGAPGRLRISVKTVAQGMPDDRLDLWYLPPAFF</sequence>
<keyword evidence="3" id="KW-1185">Reference proteome</keyword>
<accession>M4ZIV5</accession>
<gene>
    <name evidence="2" type="ORF">S58_01710</name>
</gene>
<dbReference type="EMBL" id="AP012603">
    <property type="protein sequence ID" value="BAM86190.1"/>
    <property type="molecule type" value="Genomic_DNA"/>
</dbReference>
<evidence type="ECO:0000256" key="1">
    <source>
        <dbReference type="SAM" id="MobiDB-lite"/>
    </source>
</evidence>
<proteinExistence type="predicted"/>
<feature type="region of interest" description="Disordered" evidence="1">
    <location>
        <begin position="1"/>
        <end position="33"/>
    </location>
</feature>
<dbReference type="eggNOG" id="ENOG502ZY7J">
    <property type="taxonomic scope" value="Bacteria"/>
</dbReference>
<dbReference type="KEGG" id="aol:S58_01710"/>
<organism evidence="2 3">
    <name type="scientific">Bradyrhizobium oligotrophicum S58</name>
    <dbReference type="NCBI Taxonomy" id="1245469"/>
    <lineage>
        <taxon>Bacteria</taxon>
        <taxon>Pseudomonadati</taxon>
        <taxon>Pseudomonadota</taxon>
        <taxon>Alphaproteobacteria</taxon>
        <taxon>Hyphomicrobiales</taxon>
        <taxon>Nitrobacteraceae</taxon>
        <taxon>Bradyrhizobium</taxon>
    </lineage>
</organism>
<dbReference type="AlphaFoldDB" id="M4ZIV5"/>
<protein>
    <submittedName>
        <fullName evidence="2">Uncharacterized protein</fullName>
    </submittedName>
</protein>
<name>M4ZIV5_9BRAD</name>
<evidence type="ECO:0000313" key="3">
    <source>
        <dbReference type="Proteomes" id="UP000011841"/>
    </source>
</evidence>
<dbReference type="HOGENOM" id="CLU_2599138_0_0_5"/>
<evidence type="ECO:0000313" key="2">
    <source>
        <dbReference type="EMBL" id="BAM86190.1"/>
    </source>
</evidence>
<dbReference type="Proteomes" id="UP000011841">
    <property type="component" value="Chromosome"/>
</dbReference>
<reference evidence="2 3" key="1">
    <citation type="journal article" date="2013" name="Appl. Environ. Microbiol.">
        <title>Genome analysis suggests that the soil oligotrophic bacterium Agromonas oligotrophica (Bradyrhizobium oligotrophicum) is a nitrogen-fixing symbiont of Aeschynomene indica.</title>
        <authorList>
            <person name="Okubo T."/>
            <person name="Fukushima S."/>
            <person name="Itakura M."/>
            <person name="Oshima K."/>
            <person name="Longtonglang A."/>
            <person name="Teaumroong N."/>
            <person name="Mitsui H."/>
            <person name="Hattori M."/>
            <person name="Hattori R."/>
            <person name="Hattori T."/>
            <person name="Minamisawa K."/>
        </authorList>
    </citation>
    <scope>NUCLEOTIDE SEQUENCE [LARGE SCALE GENOMIC DNA]</scope>
    <source>
        <strain evidence="2 3">S58</strain>
    </source>
</reference>